<keyword evidence="2" id="KW-1185">Reference proteome</keyword>
<dbReference type="OMA" id="MDRVEIY"/>
<protein>
    <recommendedName>
        <fullName evidence="3">F-box domain-containing protein</fullName>
    </recommendedName>
</protein>
<name>S2JV32_MUCC1</name>
<dbReference type="OrthoDB" id="2253782at2759"/>
<sequence length="607" mass="70369">MDFPAEILEIVATHLSRNDQYQGLFVCKNWYAPFCRSLYRHIEFKNRHQFKTWLHCSHHKYLVRSIQFGHCAKYNNPKQSNVDCVTGAIPLYSMEVGVTPEELSAVLDELPLLESMQFDSRLWQYLNTKQFEKAAKNRLLTLPALDHPRQLSFIQSKRGLLMSSLHLRGSDMFQLHKKRLFLDIFRSTPSLIELVVDGDGLGDSKHVMSFSMQDMETLHLLLPHLKRLDLIDSVRLIEPSFDYDSEQYVDTIQPTRLEKLHLHSQIEKYGVHQWLNYFSYKYPLLTDLALHLSSPYQVPRQQQQLALEHPEKLALASLTSKLPLLKTLVIDNSMSKLYLSDITINSLSNNNKHLNRLQIGLWGNNVESTHKALQCVTMNSMTISSISHLCIPLWSSEKSIDFSLLSKLHQLTHLELIDRAGGPRQKQAIPNTGGTLFSEQKNHSGYPIDIILTSCPHLISLKLNSGQITSRVYQQQLQPHLHLESIRMDRVEIYETSDVFHYLSNTCPNLTDIFLRKCISDSFDLALSNLSLTRVVLSELRQYPDQQLDHLTLLQQERPTTDIRLYKSLLHPHTFRPYIRRLKKMQHSHIYLECLSVDQLIFNGCRI</sequence>
<evidence type="ECO:0008006" key="3">
    <source>
        <dbReference type="Google" id="ProtNLM"/>
    </source>
</evidence>
<dbReference type="InParanoid" id="S2JV32"/>
<evidence type="ECO:0000313" key="2">
    <source>
        <dbReference type="Proteomes" id="UP000014254"/>
    </source>
</evidence>
<dbReference type="EMBL" id="KE124063">
    <property type="protein sequence ID" value="EPB83675.1"/>
    <property type="molecule type" value="Genomic_DNA"/>
</dbReference>
<gene>
    <name evidence="1" type="ORF">HMPREF1544_09591</name>
</gene>
<evidence type="ECO:0000313" key="1">
    <source>
        <dbReference type="EMBL" id="EPB83675.1"/>
    </source>
</evidence>
<reference evidence="2" key="1">
    <citation type="submission" date="2013-05" db="EMBL/GenBank/DDBJ databases">
        <title>The Genome sequence of Mucor circinelloides f. circinelloides 1006PhL.</title>
        <authorList>
            <consortium name="The Broad Institute Genomics Platform"/>
            <person name="Cuomo C."/>
            <person name="Earl A."/>
            <person name="Findley K."/>
            <person name="Lee S.C."/>
            <person name="Walker B."/>
            <person name="Young S."/>
            <person name="Zeng Q."/>
            <person name="Gargeya S."/>
            <person name="Fitzgerald M."/>
            <person name="Haas B."/>
            <person name="Abouelleil A."/>
            <person name="Allen A.W."/>
            <person name="Alvarado L."/>
            <person name="Arachchi H.M."/>
            <person name="Berlin A.M."/>
            <person name="Chapman S.B."/>
            <person name="Gainer-Dewar J."/>
            <person name="Goldberg J."/>
            <person name="Griggs A."/>
            <person name="Gujja S."/>
            <person name="Hansen M."/>
            <person name="Howarth C."/>
            <person name="Imamovic A."/>
            <person name="Ireland A."/>
            <person name="Larimer J."/>
            <person name="McCowan C."/>
            <person name="Murphy C."/>
            <person name="Pearson M."/>
            <person name="Poon T.W."/>
            <person name="Priest M."/>
            <person name="Roberts A."/>
            <person name="Saif S."/>
            <person name="Shea T."/>
            <person name="Sisk P."/>
            <person name="Sykes S."/>
            <person name="Wortman J."/>
            <person name="Nusbaum C."/>
            <person name="Birren B."/>
        </authorList>
    </citation>
    <scope>NUCLEOTIDE SEQUENCE [LARGE SCALE GENOMIC DNA]</scope>
    <source>
        <strain evidence="2">1006PhL</strain>
    </source>
</reference>
<proteinExistence type="predicted"/>
<dbReference type="VEuPathDB" id="FungiDB:HMPREF1544_09591"/>
<organism evidence="1 2">
    <name type="scientific">Mucor circinelloides f. circinelloides (strain 1006PhL)</name>
    <name type="common">Mucormycosis agent</name>
    <name type="synonym">Calyptromyces circinelloides</name>
    <dbReference type="NCBI Taxonomy" id="1220926"/>
    <lineage>
        <taxon>Eukaryota</taxon>
        <taxon>Fungi</taxon>
        <taxon>Fungi incertae sedis</taxon>
        <taxon>Mucoromycota</taxon>
        <taxon>Mucoromycotina</taxon>
        <taxon>Mucoromycetes</taxon>
        <taxon>Mucorales</taxon>
        <taxon>Mucorineae</taxon>
        <taxon>Mucoraceae</taxon>
        <taxon>Mucor</taxon>
    </lineage>
</organism>
<dbReference type="Proteomes" id="UP000014254">
    <property type="component" value="Unassembled WGS sequence"/>
</dbReference>
<dbReference type="AlphaFoldDB" id="S2JV32"/>
<dbReference type="SUPFAM" id="SSF52047">
    <property type="entry name" value="RNI-like"/>
    <property type="match status" value="1"/>
</dbReference>
<accession>S2JV32</accession>